<evidence type="ECO:0000259" key="6">
    <source>
        <dbReference type="PROSITE" id="PS00623"/>
    </source>
</evidence>
<dbReference type="SUPFAM" id="SSF54373">
    <property type="entry name" value="FAD-linked reductases, C-terminal domain"/>
    <property type="match status" value="1"/>
</dbReference>
<name>A0A1R3V2U4_9HYPH</name>
<dbReference type="InterPro" id="IPR036188">
    <property type="entry name" value="FAD/NAD-bd_sf"/>
</dbReference>
<evidence type="ECO:0000313" key="8">
    <source>
        <dbReference type="EMBL" id="SIT53557.1"/>
    </source>
</evidence>
<dbReference type="Pfam" id="PF05199">
    <property type="entry name" value="GMC_oxred_C"/>
    <property type="match status" value="1"/>
</dbReference>
<dbReference type="PANTHER" id="PTHR11552">
    <property type="entry name" value="GLUCOSE-METHANOL-CHOLINE GMC OXIDOREDUCTASE"/>
    <property type="match status" value="1"/>
</dbReference>
<evidence type="ECO:0000313" key="9">
    <source>
        <dbReference type="Proteomes" id="UP000188388"/>
    </source>
</evidence>
<evidence type="ECO:0000256" key="2">
    <source>
        <dbReference type="ARBA" id="ARBA00010790"/>
    </source>
</evidence>
<dbReference type="GO" id="GO:0008802">
    <property type="term" value="F:betaine-aldehyde dehydrogenase (NAD+) activity"/>
    <property type="evidence" value="ECO:0007669"/>
    <property type="project" value="UniProtKB-EC"/>
</dbReference>
<dbReference type="Proteomes" id="UP000188388">
    <property type="component" value="Unassembled WGS sequence"/>
</dbReference>
<dbReference type="AlphaFoldDB" id="A0A1R3V2U4"/>
<dbReference type="EC" id="1.2.1.8" evidence="8"/>
<evidence type="ECO:0000256" key="1">
    <source>
        <dbReference type="ARBA" id="ARBA00001974"/>
    </source>
</evidence>
<dbReference type="EMBL" id="FTPD01000005">
    <property type="protein sequence ID" value="SIT53557.1"/>
    <property type="molecule type" value="Genomic_DNA"/>
</dbReference>
<dbReference type="EC" id="1.1.99.1" evidence="8"/>
<dbReference type="InterPro" id="IPR000172">
    <property type="entry name" value="GMC_OxRdtase_N"/>
</dbReference>
<dbReference type="Pfam" id="PF00732">
    <property type="entry name" value="GMC_oxred_N"/>
    <property type="match status" value="1"/>
</dbReference>
<organism evidence="8 9">
    <name type="scientific">Mesorhizobium prunaredense</name>
    <dbReference type="NCBI Taxonomy" id="1631249"/>
    <lineage>
        <taxon>Bacteria</taxon>
        <taxon>Pseudomonadati</taxon>
        <taxon>Pseudomonadota</taxon>
        <taxon>Alphaproteobacteria</taxon>
        <taxon>Hyphomicrobiales</taxon>
        <taxon>Phyllobacteriaceae</taxon>
        <taxon>Mesorhizobium</taxon>
    </lineage>
</organism>
<comment type="cofactor">
    <cofactor evidence="1">
        <name>FAD</name>
        <dbReference type="ChEBI" id="CHEBI:57692"/>
    </cofactor>
</comment>
<feature type="domain" description="Glucose-methanol-choline oxidoreductase N-terminal" evidence="7">
    <location>
        <begin position="260"/>
        <end position="274"/>
    </location>
</feature>
<protein>
    <submittedName>
        <fullName evidence="8">Oxygen-dependent choline dehydrogenase</fullName>
        <ecNumber evidence="8">1.1.99.1</ecNumber>
        <ecNumber evidence="8">1.2.1.8</ecNumber>
    </submittedName>
</protein>
<reference evidence="9" key="1">
    <citation type="submission" date="2017-01" db="EMBL/GenBank/DDBJ databases">
        <authorList>
            <person name="Brunel B."/>
        </authorList>
    </citation>
    <scope>NUCLEOTIDE SEQUENCE [LARGE SCALE GENOMIC DNA]</scope>
</reference>
<feature type="domain" description="Glucose-methanol-choline oxidoreductase N-terminal" evidence="6">
    <location>
        <begin position="85"/>
        <end position="108"/>
    </location>
</feature>
<evidence type="ECO:0000256" key="3">
    <source>
        <dbReference type="ARBA" id="ARBA00022630"/>
    </source>
</evidence>
<dbReference type="Gene3D" id="3.50.50.60">
    <property type="entry name" value="FAD/NAD(P)-binding domain"/>
    <property type="match status" value="1"/>
</dbReference>
<evidence type="ECO:0000256" key="4">
    <source>
        <dbReference type="ARBA" id="ARBA00022827"/>
    </source>
</evidence>
<dbReference type="PIRSF" id="PIRSF000137">
    <property type="entry name" value="Alcohol_oxidase"/>
    <property type="match status" value="1"/>
</dbReference>
<dbReference type="InterPro" id="IPR007867">
    <property type="entry name" value="GMC_OxRtase_C"/>
</dbReference>
<keyword evidence="8" id="KW-0560">Oxidoreductase</keyword>
<dbReference type="SUPFAM" id="SSF51905">
    <property type="entry name" value="FAD/NAD(P)-binding domain"/>
    <property type="match status" value="1"/>
</dbReference>
<accession>A0A1R3V2U4</accession>
<dbReference type="InterPro" id="IPR012132">
    <property type="entry name" value="GMC_OxRdtase"/>
</dbReference>
<sequence>MSVGPDVFDYVIVGAGAAGCVLANRLAADGTNTVCLLEAGPPDSSILLHIPAGLYKTCSNPKYAWQFETEPNPGTANRSIPMPQGKTLGGSTAINGMIYNRGAAADFDEWADQGNRGWRYADVLPYFKRSERRLGACDPFYRGTDGLLPVTDCDWRHPLCDAFIEAALNAGIPRNPDYNAASQAGVGYYQRYIDKGWRVSAARAFLRPIARKKNLEVRTKAQATAVLFEGKRAVGVRYARGPGDPVSEVRARSEVILCAGAANSPKLLQQSGVGAAGMLSELGIPLVHELSGVGANVQDHYTVHLIARVEGIETVSGHGVALLREAAKWMLGRPNFLAVGPSLVYGYVNSRDIHSTPDIQLELALGNYTGHGARRFPVIKLGYHQLRPKSIGHVRAVSADPFRAPLIQPNYLADDQDRQVVIDGMKTVQQLFRAPELRRYNCTEELPGPKITDDADCLQFAREIGLTTYHLCGSCRMGLFDSAASVVDDQLRVHGLQGLRVVDASIMPAVPSANTSAAVFMIAEKAADMILGRQPLPALERDKPAVTGCSGVAEKLNDNCRENLL</sequence>
<gene>
    <name evidence="8" type="primary">betA</name>
    <name evidence="8" type="ORF">BQ8794_130041</name>
</gene>
<evidence type="ECO:0000256" key="5">
    <source>
        <dbReference type="RuleBase" id="RU003968"/>
    </source>
</evidence>
<dbReference type="GO" id="GO:0050660">
    <property type="term" value="F:flavin adenine dinucleotide binding"/>
    <property type="evidence" value="ECO:0007669"/>
    <property type="project" value="InterPro"/>
</dbReference>
<dbReference type="PROSITE" id="PS00623">
    <property type="entry name" value="GMC_OXRED_1"/>
    <property type="match status" value="1"/>
</dbReference>
<dbReference type="Gene3D" id="3.30.410.40">
    <property type="match status" value="1"/>
</dbReference>
<proteinExistence type="inferred from homology"/>
<evidence type="ECO:0000259" key="7">
    <source>
        <dbReference type="PROSITE" id="PS00624"/>
    </source>
</evidence>
<keyword evidence="4 5" id="KW-0274">FAD</keyword>
<dbReference type="GO" id="GO:0008812">
    <property type="term" value="F:choline dehydrogenase activity"/>
    <property type="evidence" value="ECO:0007669"/>
    <property type="project" value="UniProtKB-EC"/>
</dbReference>
<dbReference type="PANTHER" id="PTHR11552:SF147">
    <property type="entry name" value="CHOLINE DEHYDROGENASE, MITOCHONDRIAL"/>
    <property type="match status" value="1"/>
</dbReference>
<dbReference type="PROSITE" id="PS00624">
    <property type="entry name" value="GMC_OXRED_2"/>
    <property type="match status" value="1"/>
</dbReference>
<keyword evidence="3 5" id="KW-0285">Flavoprotein</keyword>
<keyword evidence="9" id="KW-1185">Reference proteome</keyword>
<comment type="similarity">
    <text evidence="2 5">Belongs to the GMC oxidoreductase family.</text>
</comment>
<dbReference type="RefSeq" id="WP_077373588.1">
    <property type="nucleotide sequence ID" value="NZ_FTPD01000005.1"/>
</dbReference>
<dbReference type="STRING" id="1631249.BQ8794_130041"/>